<gene>
    <name evidence="1" type="ORF">DY000_02039847</name>
</gene>
<organism evidence="1 2">
    <name type="scientific">Brassica cretica</name>
    <name type="common">Mustard</name>
    <dbReference type="NCBI Taxonomy" id="69181"/>
    <lineage>
        <taxon>Eukaryota</taxon>
        <taxon>Viridiplantae</taxon>
        <taxon>Streptophyta</taxon>
        <taxon>Embryophyta</taxon>
        <taxon>Tracheophyta</taxon>
        <taxon>Spermatophyta</taxon>
        <taxon>Magnoliopsida</taxon>
        <taxon>eudicotyledons</taxon>
        <taxon>Gunneridae</taxon>
        <taxon>Pentapetalae</taxon>
        <taxon>rosids</taxon>
        <taxon>malvids</taxon>
        <taxon>Brassicales</taxon>
        <taxon>Brassicaceae</taxon>
        <taxon>Brassiceae</taxon>
        <taxon>Brassica</taxon>
    </lineage>
</organism>
<proteinExistence type="predicted"/>
<keyword evidence="2" id="KW-1185">Reference proteome</keyword>
<dbReference type="Proteomes" id="UP000266723">
    <property type="component" value="Unassembled WGS sequence"/>
</dbReference>
<reference evidence="1 2" key="1">
    <citation type="journal article" date="2020" name="BMC Genomics">
        <title>Intraspecific diversification of the crop wild relative Brassica cretica Lam. using demographic model selection.</title>
        <authorList>
            <person name="Kioukis A."/>
            <person name="Michalopoulou V.A."/>
            <person name="Briers L."/>
            <person name="Pirintsos S."/>
            <person name="Studholme D.J."/>
            <person name="Pavlidis P."/>
            <person name="Sarris P.F."/>
        </authorList>
    </citation>
    <scope>NUCLEOTIDE SEQUENCE [LARGE SCALE GENOMIC DNA]</scope>
    <source>
        <strain evidence="2">cv. PFS-1207/04</strain>
    </source>
</reference>
<accession>A0ABQ7BEC7</accession>
<evidence type="ECO:0000313" key="1">
    <source>
        <dbReference type="EMBL" id="KAF3530862.1"/>
    </source>
</evidence>
<comment type="caution">
    <text evidence="1">The sequence shown here is derived from an EMBL/GenBank/DDBJ whole genome shotgun (WGS) entry which is preliminary data.</text>
</comment>
<dbReference type="EMBL" id="QGKV02001507">
    <property type="protein sequence ID" value="KAF3530862.1"/>
    <property type="molecule type" value="Genomic_DNA"/>
</dbReference>
<name>A0ABQ7BEC7_BRACR</name>
<sequence>MRGDTWASTCPIACSLAMPEDTYMSTCPSVCLVFIHRDTRASACRFACADLRSRPSSKFTIASSLFFVFSPSICVERSNLFKGRGDGAATTRQESTIVQSNQSGLNPNDLKLDDGNGSVRTLNGEEIEDDGLEHNMDQGYQIFLPTMHNEKSSQARMVVDLFQSEDGRHKSFTAQEEDADQI</sequence>
<protein>
    <submittedName>
        <fullName evidence="1">Uncharacterized protein</fullName>
    </submittedName>
</protein>
<evidence type="ECO:0000313" key="2">
    <source>
        <dbReference type="Proteomes" id="UP000266723"/>
    </source>
</evidence>